<reference evidence="4 5" key="1">
    <citation type="submission" date="2020-01" db="EMBL/GenBank/DDBJ databases">
        <authorList>
            <person name="Deng T."/>
        </authorList>
    </citation>
    <scope>NUCLEOTIDE SEQUENCE [LARGE SCALE GENOMIC DNA]</scope>
    <source>
        <strain evidence="4 5">5221</strain>
    </source>
</reference>
<organism evidence="4 5">
    <name type="scientific">Brevibacterium rongguiense</name>
    <dbReference type="NCBI Taxonomy" id="2695267"/>
    <lineage>
        <taxon>Bacteria</taxon>
        <taxon>Bacillati</taxon>
        <taxon>Actinomycetota</taxon>
        <taxon>Actinomycetes</taxon>
        <taxon>Micrococcales</taxon>
        <taxon>Brevibacteriaceae</taxon>
        <taxon>Brevibacterium</taxon>
    </lineage>
</organism>
<dbReference type="AlphaFoldDB" id="A0A6N9H894"/>
<dbReference type="InterPro" id="IPR036291">
    <property type="entry name" value="NAD(P)-bd_dom_sf"/>
</dbReference>
<comment type="caution">
    <text evidence="4">The sequence shown here is derived from an EMBL/GenBank/DDBJ whole genome shotgun (WGS) entry which is preliminary data.</text>
</comment>
<sequence>MATGVWLVTGASKGMGLEIVRAALAAGHTVVGTSRSPERLRAQVEAGADRFRAVAMDLGSAESAQATVDAVVAEFGRLDVVVNNAGYSLLGAVEEFSDAEVAANFEVDVFGLLRVTRAALGAMRRQRSGMIVNMASISATVTSPATGLYSATKAAVLMLTEAVAQEAAEFGVRATAVCPGGVRTDFLDASSSRRPADTIEDYTQVSRALAQLDGLNHAQGGDPALVARAIVELADLPNPPSRLYLGRDALHAVREQSARVLASADEHRELSESTTRPA</sequence>
<accession>A0A6N9H894</accession>
<dbReference type="InterPro" id="IPR002347">
    <property type="entry name" value="SDR_fam"/>
</dbReference>
<dbReference type="InterPro" id="IPR051911">
    <property type="entry name" value="SDR_oxidoreductase"/>
</dbReference>
<dbReference type="Gene3D" id="3.40.50.720">
    <property type="entry name" value="NAD(P)-binding Rossmann-like Domain"/>
    <property type="match status" value="1"/>
</dbReference>
<dbReference type="SUPFAM" id="SSF51735">
    <property type="entry name" value="NAD(P)-binding Rossmann-fold domains"/>
    <property type="match status" value="1"/>
</dbReference>
<dbReference type="PANTHER" id="PTHR43976">
    <property type="entry name" value="SHORT CHAIN DEHYDROGENASE"/>
    <property type="match status" value="1"/>
</dbReference>
<keyword evidence="2" id="KW-0560">Oxidoreductase</keyword>
<dbReference type="EMBL" id="WWEQ01000025">
    <property type="protein sequence ID" value="MYM19792.1"/>
    <property type="molecule type" value="Genomic_DNA"/>
</dbReference>
<dbReference type="PRINTS" id="PR00080">
    <property type="entry name" value="SDRFAMILY"/>
</dbReference>
<evidence type="ECO:0000313" key="5">
    <source>
        <dbReference type="Proteomes" id="UP000469215"/>
    </source>
</evidence>
<evidence type="ECO:0000256" key="3">
    <source>
        <dbReference type="RuleBase" id="RU000363"/>
    </source>
</evidence>
<dbReference type="GO" id="GO:0016491">
    <property type="term" value="F:oxidoreductase activity"/>
    <property type="evidence" value="ECO:0007669"/>
    <property type="project" value="UniProtKB-KW"/>
</dbReference>
<gene>
    <name evidence="4" type="ORF">GSY69_07370</name>
</gene>
<dbReference type="Pfam" id="PF00106">
    <property type="entry name" value="adh_short"/>
    <property type="match status" value="1"/>
</dbReference>
<comment type="similarity">
    <text evidence="1 3">Belongs to the short-chain dehydrogenases/reductases (SDR) family.</text>
</comment>
<name>A0A6N9H894_9MICO</name>
<proteinExistence type="inferred from homology"/>
<dbReference type="PANTHER" id="PTHR43976:SF16">
    <property type="entry name" value="SHORT-CHAIN DEHYDROGENASE_REDUCTASE FAMILY PROTEIN"/>
    <property type="match status" value="1"/>
</dbReference>
<dbReference type="PRINTS" id="PR00081">
    <property type="entry name" value="GDHRDH"/>
</dbReference>
<dbReference type="CDD" id="cd05374">
    <property type="entry name" value="17beta-HSD-like_SDR_c"/>
    <property type="match status" value="1"/>
</dbReference>
<dbReference type="RefSeq" id="WP_160953224.1">
    <property type="nucleotide sequence ID" value="NZ_WWEQ01000025.1"/>
</dbReference>
<evidence type="ECO:0000256" key="1">
    <source>
        <dbReference type="ARBA" id="ARBA00006484"/>
    </source>
</evidence>
<protein>
    <submittedName>
        <fullName evidence="4">SDR family NAD(P)-dependent oxidoreductase</fullName>
    </submittedName>
</protein>
<dbReference type="InterPro" id="IPR020904">
    <property type="entry name" value="Sc_DH/Rdtase_CS"/>
</dbReference>
<dbReference type="Proteomes" id="UP000469215">
    <property type="component" value="Unassembled WGS sequence"/>
</dbReference>
<dbReference type="PROSITE" id="PS00061">
    <property type="entry name" value="ADH_SHORT"/>
    <property type="match status" value="1"/>
</dbReference>
<evidence type="ECO:0000313" key="4">
    <source>
        <dbReference type="EMBL" id="MYM19792.1"/>
    </source>
</evidence>
<keyword evidence="5" id="KW-1185">Reference proteome</keyword>
<evidence type="ECO:0000256" key="2">
    <source>
        <dbReference type="ARBA" id="ARBA00023002"/>
    </source>
</evidence>